<name>A0A839UR68_9PROT</name>
<reference evidence="1 2" key="1">
    <citation type="submission" date="2020-08" db="EMBL/GenBank/DDBJ databases">
        <title>Genomic Encyclopedia of Type Strains, Phase III (KMG-III): the genomes of soil and plant-associated and newly described type strains.</title>
        <authorList>
            <person name="Whitman W."/>
        </authorList>
    </citation>
    <scope>NUCLEOTIDE SEQUENCE [LARGE SCALE GENOMIC DNA]</scope>
    <source>
        <strain evidence="1 2">CECT 8088</strain>
    </source>
</reference>
<organism evidence="1 2">
    <name type="scientific">Endobacter medicaginis</name>
    <dbReference type="NCBI Taxonomy" id="1181271"/>
    <lineage>
        <taxon>Bacteria</taxon>
        <taxon>Pseudomonadati</taxon>
        <taxon>Pseudomonadota</taxon>
        <taxon>Alphaproteobacteria</taxon>
        <taxon>Acetobacterales</taxon>
        <taxon>Acetobacteraceae</taxon>
        <taxon>Endobacter</taxon>
    </lineage>
</organism>
<gene>
    <name evidence="1" type="ORF">FHR90_000102</name>
</gene>
<accession>A0A839UR68</accession>
<comment type="caution">
    <text evidence="1">The sequence shown here is derived from an EMBL/GenBank/DDBJ whole genome shotgun (WGS) entry which is preliminary data.</text>
</comment>
<keyword evidence="2" id="KW-1185">Reference proteome</keyword>
<sequence length="97" mass="10390">MRFRTRVRRALLSRIAGGLLLGACIAGLSGLDRPAAWTAGAMPIGRPISACLLSADAQPVRRHRDVLASGLFAPARHAVYFIRSREPVACGGRRLKA</sequence>
<dbReference type="AlphaFoldDB" id="A0A839UR68"/>
<protein>
    <submittedName>
        <fullName evidence="1">Uncharacterized protein</fullName>
    </submittedName>
</protein>
<evidence type="ECO:0000313" key="1">
    <source>
        <dbReference type="EMBL" id="MBB3172296.1"/>
    </source>
</evidence>
<proteinExistence type="predicted"/>
<evidence type="ECO:0000313" key="2">
    <source>
        <dbReference type="Proteomes" id="UP000557688"/>
    </source>
</evidence>
<dbReference type="Proteomes" id="UP000557688">
    <property type="component" value="Unassembled WGS sequence"/>
</dbReference>
<dbReference type="RefSeq" id="WP_183274581.1">
    <property type="nucleotide sequence ID" value="NZ_JACHXV010000001.1"/>
</dbReference>
<dbReference type="EMBL" id="JACHXV010000001">
    <property type="protein sequence ID" value="MBB3172296.1"/>
    <property type="molecule type" value="Genomic_DNA"/>
</dbReference>